<dbReference type="SUPFAM" id="SSF56425">
    <property type="entry name" value="Succinate dehydrogenase/fumarate reductase flavoprotein, catalytic domain"/>
    <property type="match status" value="1"/>
</dbReference>
<dbReference type="GO" id="GO:0034628">
    <property type="term" value="P:'de novo' NAD+ biosynthetic process from L-aspartate"/>
    <property type="evidence" value="ECO:0007669"/>
    <property type="project" value="TreeGrafter"/>
</dbReference>
<dbReference type="InterPro" id="IPR027477">
    <property type="entry name" value="Succ_DH/fumarate_Rdtase_cat_sf"/>
</dbReference>
<keyword evidence="6 11" id="KW-0662">Pyridine nucleotide biosynthesis</keyword>
<evidence type="ECO:0000256" key="5">
    <source>
        <dbReference type="ARBA" id="ARBA00022630"/>
    </source>
</evidence>
<evidence type="ECO:0000313" key="14">
    <source>
        <dbReference type="EMBL" id="OYD82232.1"/>
    </source>
</evidence>
<dbReference type="UniPathway" id="UPA00253">
    <property type="reaction ID" value="UER00326"/>
</dbReference>
<reference evidence="14 15" key="1">
    <citation type="submission" date="2017-07" db="EMBL/GenBank/DDBJ databases">
        <title>Whole genome sequence of Azospirillum brasilense 2A1, a potential biofertilizer strain.</title>
        <authorList>
            <person name="Fontana C.A."/>
            <person name="Toffoli L.M."/>
            <person name="Salazar S.M."/>
            <person name="Puglisi E."/>
            <person name="Pedraza R."/>
            <person name="Bassi D."/>
            <person name="Cocconcelli P.S."/>
        </authorList>
    </citation>
    <scope>NUCLEOTIDE SEQUENCE [LARGE SCALE GENOMIC DNA]</scope>
    <source>
        <strain evidence="14 15">2A1</strain>
        <plasmid evidence="14">unnamed</plasmid>
    </source>
</reference>
<name>A0A235H8Z5_AZOBR</name>
<evidence type="ECO:0000256" key="9">
    <source>
        <dbReference type="ARBA" id="ARBA00048305"/>
    </source>
</evidence>
<dbReference type="PRINTS" id="PR00368">
    <property type="entry name" value="FADPNR"/>
</dbReference>
<comment type="function">
    <text evidence="11">Catalyzes the oxidation of L-aspartate to iminoaspartate.</text>
</comment>
<proteinExistence type="inferred from homology"/>
<feature type="domain" description="FAD-dependent oxidoreductase 2 FAD-binding" evidence="12">
    <location>
        <begin position="12"/>
        <end position="382"/>
    </location>
</feature>
<evidence type="ECO:0000256" key="10">
    <source>
        <dbReference type="NCBIfam" id="TIGR00551"/>
    </source>
</evidence>
<dbReference type="Pfam" id="PF02910">
    <property type="entry name" value="Succ_DH_flav_C"/>
    <property type="match status" value="1"/>
</dbReference>
<protein>
    <recommendedName>
        <fullName evidence="4 10">L-aspartate oxidase</fullName>
        <ecNumber evidence="4 10">1.4.3.16</ecNumber>
    </recommendedName>
</protein>
<dbReference type="InterPro" id="IPR005288">
    <property type="entry name" value="NadB"/>
</dbReference>
<comment type="similarity">
    <text evidence="3 11">Belongs to the FAD-dependent oxidoreductase 2 family. NadB subfamily.</text>
</comment>
<organism evidence="14 15">
    <name type="scientific">Azospirillum brasilense</name>
    <dbReference type="NCBI Taxonomy" id="192"/>
    <lineage>
        <taxon>Bacteria</taxon>
        <taxon>Pseudomonadati</taxon>
        <taxon>Pseudomonadota</taxon>
        <taxon>Alphaproteobacteria</taxon>
        <taxon>Rhodospirillales</taxon>
        <taxon>Azospirillaceae</taxon>
        <taxon>Azospirillum</taxon>
    </lineage>
</organism>
<comment type="pathway">
    <text evidence="2 11">Cofactor biosynthesis; NAD(+) biosynthesis; iminoaspartate from L-aspartate (oxidase route): step 1/1.</text>
</comment>
<evidence type="ECO:0000313" key="15">
    <source>
        <dbReference type="Proteomes" id="UP000215367"/>
    </source>
</evidence>
<dbReference type="Gene3D" id="1.20.58.100">
    <property type="entry name" value="Fumarate reductase/succinate dehydrogenase flavoprotein-like, C-terminal domain"/>
    <property type="match status" value="1"/>
</dbReference>
<dbReference type="AlphaFoldDB" id="A0A235H8Z5"/>
<sequence length="544" mass="55438">MPTPYTVRDSEVVVIGSGMAGLTAALHLAPRAVTLLTKTPDLPGGSSNHAQGGIAAAIGPGDGPEAHAADTVAAGAGFVDAGRALLLTREGAERVQALLLAGLPFDRGADGAPLLGREAAHGAARIVHAGGDATGATLVAALAERVRATPSIRVESNAFAVDLAVRHGRVCGVLACHPADHSGGWVFHRAPRVVLATGGVGGAYARTTNPPEATGDGLALAARAGALLADVEFVQFHPTALAVDADPAPLLTEALRGAGAVLLDRRGTRFMAAEHPLAELAPRDVVARAIGARVAAGEPVRLDLRPALAAKPGGFPTVLAFCAAHGLDPWREPVPVAPAAHYHMGGVVTDPAGRTSLDGLWACGEVACTGVHGANRLASNSLLEALVFGARVARDVAGRALPPLPPFALPEAPAVAGEVGAGLLEAVTDESRRTLYQGAGLVRDGVGLRTARRKLDRLAAALDALRDGGPADLTAVRRWGEARNRLLAGRLIVHAALARSESRGAHFRTDFPQEDPAAQRHRFTLTDLTGAAGPLSGDAACSIL</sequence>
<evidence type="ECO:0000256" key="3">
    <source>
        <dbReference type="ARBA" id="ARBA00008562"/>
    </source>
</evidence>
<dbReference type="NCBIfam" id="NF005701">
    <property type="entry name" value="PRK07512.1"/>
    <property type="match status" value="1"/>
</dbReference>
<dbReference type="InterPro" id="IPR036188">
    <property type="entry name" value="FAD/NAD-bd_sf"/>
</dbReference>
<comment type="catalytic activity">
    <reaction evidence="9">
        <text>L-aspartate + O2 = iminosuccinate + H2O2</text>
        <dbReference type="Rhea" id="RHEA:25876"/>
        <dbReference type="ChEBI" id="CHEBI:15379"/>
        <dbReference type="ChEBI" id="CHEBI:16240"/>
        <dbReference type="ChEBI" id="CHEBI:29991"/>
        <dbReference type="ChEBI" id="CHEBI:77875"/>
        <dbReference type="EC" id="1.4.3.16"/>
    </reaction>
    <physiologicalReaction direction="left-to-right" evidence="9">
        <dbReference type="Rhea" id="RHEA:25877"/>
    </physiologicalReaction>
</comment>
<dbReference type="RefSeq" id="WP_094305599.1">
    <property type="nucleotide sequence ID" value="NZ_NOWT01000024.1"/>
</dbReference>
<dbReference type="SUPFAM" id="SSF51905">
    <property type="entry name" value="FAD/NAD(P)-binding domain"/>
    <property type="match status" value="1"/>
</dbReference>
<evidence type="ECO:0000256" key="8">
    <source>
        <dbReference type="ARBA" id="ARBA00023002"/>
    </source>
</evidence>
<keyword evidence="7 11" id="KW-0274">FAD</keyword>
<dbReference type="EMBL" id="NOWT01000024">
    <property type="protein sequence ID" value="OYD82232.1"/>
    <property type="molecule type" value="Genomic_DNA"/>
</dbReference>
<gene>
    <name evidence="14" type="ORF">CHT98_21935</name>
</gene>
<dbReference type="InterPro" id="IPR015939">
    <property type="entry name" value="Fum_Rdtase/Succ_DH_flav-like_C"/>
</dbReference>
<feature type="domain" description="Fumarate reductase/succinate dehydrogenase flavoprotein-like C-terminal" evidence="13">
    <location>
        <begin position="432"/>
        <end position="516"/>
    </location>
</feature>
<dbReference type="Pfam" id="PF00890">
    <property type="entry name" value="FAD_binding_2"/>
    <property type="match status" value="1"/>
</dbReference>
<geneLocation type="plasmid" evidence="14">
    <name>unnamed</name>
</geneLocation>
<dbReference type="GO" id="GO:0008734">
    <property type="term" value="F:L-aspartate oxidase activity"/>
    <property type="evidence" value="ECO:0007669"/>
    <property type="project" value="UniProtKB-UniRule"/>
</dbReference>
<dbReference type="InterPro" id="IPR037099">
    <property type="entry name" value="Fum_R/Succ_DH_flav-like_C_sf"/>
</dbReference>
<keyword evidence="5 11" id="KW-0285">Flavoprotein</keyword>
<accession>A0A235H8Z5</accession>
<dbReference type="FunFam" id="3.90.700.10:FF:000002">
    <property type="entry name" value="L-aspartate oxidase"/>
    <property type="match status" value="1"/>
</dbReference>
<comment type="caution">
    <text evidence="14">The sequence shown here is derived from an EMBL/GenBank/DDBJ whole genome shotgun (WGS) entry which is preliminary data.</text>
</comment>
<evidence type="ECO:0000256" key="6">
    <source>
        <dbReference type="ARBA" id="ARBA00022642"/>
    </source>
</evidence>
<keyword evidence="8 11" id="KW-0560">Oxidoreductase</keyword>
<dbReference type="SUPFAM" id="SSF46977">
    <property type="entry name" value="Succinate dehydrogenase/fumarate reductase flavoprotein C-terminal domain"/>
    <property type="match status" value="1"/>
</dbReference>
<dbReference type="NCBIfam" id="TIGR00551">
    <property type="entry name" value="nadB"/>
    <property type="match status" value="1"/>
</dbReference>
<keyword evidence="14" id="KW-0614">Plasmid</keyword>
<dbReference type="EC" id="1.4.3.16" evidence="4 10"/>
<dbReference type="GO" id="GO:0005737">
    <property type="term" value="C:cytoplasm"/>
    <property type="evidence" value="ECO:0007669"/>
    <property type="project" value="UniProtKB-SubCell"/>
</dbReference>
<dbReference type="PANTHER" id="PTHR42716:SF2">
    <property type="entry name" value="L-ASPARTATE OXIDASE, CHLOROPLASTIC"/>
    <property type="match status" value="1"/>
</dbReference>
<dbReference type="InterPro" id="IPR003953">
    <property type="entry name" value="FAD-dep_OxRdtase_2_FAD-bd"/>
</dbReference>
<evidence type="ECO:0000256" key="11">
    <source>
        <dbReference type="RuleBase" id="RU362049"/>
    </source>
</evidence>
<evidence type="ECO:0000256" key="2">
    <source>
        <dbReference type="ARBA" id="ARBA00004950"/>
    </source>
</evidence>
<dbReference type="Proteomes" id="UP000215367">
    <property type="component" value="Unassembled WGS sequence"/>
</dbReference>
<evidence type="ECO:0000259" key="13">
    <source>
        <dbReference type="Pfam" id="PF02910"/>
    </source>
</evidence>
<evidence type="ECO:0000256" key="4">
    <source>
        <dbReference type="ARBA" id="ARBA00012173"/>
    </source>
</evidence>
<evidence type="ECO:0000259" key="12">
    <source>
        <dbReference type="Pfam" id="PF00890"/>
    </source>
</evidence>
<evidence type="ECO:0000256" key="7">
    <source>
        <dbReference type="ARBA" id="ARBA00022827"/>
    </source>
</evidence>
<dbReference type="PANTHER" id="PTHR42716">
    <property type="entry name" value="L-ASPARTATE OXIDASE"/>
    <property type="match status" value="1"/>
</dbReference>
<dbReference type="Gene3D" id="3.50.50.60">
    <property type="entry name" value="FAD/NAD(P)-binding domain"/>
    <property type="match status" value="1"/>
</dbReference>
<comment type="subcellular location">
    <subcellularLocation>
        <location evidence="11">Cytoplasm</location>
    </subcellularLocation>
</comment>
<comment type="cofactor">
    <cofactor evidence="1 11">
        <name>FAD</name>
        <dbReference type="ChEBI" id="CHEBI:57692"/>
    </cofactor>
</comment>
<dbReference type="Gene3D" id="3.90.700.10">
    <property type="entry name" value="Succinate dehydrogenase/fumarate reductase flavoprotein, catalytic domain"/>
    <property type="match status" value="1"/>
</dbReference>
<evidence type="ECO:0000256" key="1">
    <source>
        <dbReference type="ARBA" id="ARBA00001974"/>
    </source>
</evidence>